<feature type="repeat" description="PPR" evidence="3">
    <location>
        <begin position="450"/>
        <end position="484"/>
    </location>
</feature>
<feature type="repeat" description="PPR" evidence="3">
    <location>
        <begin position="485"/>
        <end position="519"/>
    </location>
</feature>
<feature type="chain" id="PRO_5042928558" description="Pectinesterase inhibitor domain-containing protein" evidence="4">
    <location>
        <begin position="29"/>
        <end position="643"/>
    </location>
</feature>
<gene>
    <name evidence="6" type="ORF">WN944_017214</name>
</gene>
<dbReference type="PANTHER" id="PTHR47933:SF29">
    <property type="entry name" value="OS03G0208600 PROTEIN"/>
    <property type="match status" value="1"/>
</dbReference>
<keyword evidence="2" id="KW-0677">Repeat</keyword>
<dbReference type="Pfam" id="PF01535">
    <property type="entry name" value="PPR"/>
    <property type="match status" value="3"/>
</dbReference>
<dbReference type="Proteomes" id="UP001428341">
    <property type="component" value="Unassembled WGS sequence"/>
</dbReference>
<dbReference type="InterPro" id="IPR051240">
    <property type="entry name" value="Mito_RNA-Proc/Resp"/>
</dbReference>
<comment type="similarity">
    <text evidence="1">Belongs to the PPR family. P subfamily.</text>
</comment>
<dbReference type="SUPFAM" id="SSF101148">
    <property type="entry name" value="Plant invertase/pectin methylesterase inhibitor"/>
    <property type="match status" value="1"/>
</dbReference>
<feature type="domain" description="Pectinesterase inhibitor" evidence="5">
    <location>
        <begin position="28"/>
        <end position="178"/>
    </location>
</feature>
<keyword evidence="7" id="KW-1185">Reference proteome</keyword>
<evidence type="ECO:0000313" key="6">
    <source>
        <dbReference type="EMBL" id="KAK9202005.1"/>
    </source>
</evidence>
<dbReference type="SMART" id="SM00856">
    <property type="entry name" value="PMEI"/>
    <property type="match status" value="1"/>
</dbReference>
<dbReference type="EMBL" id="JBCGBO010000005">
    <property type="protein sequence ID" value="KAK9202005.1"/>
    <property type="molecule type" value="Genomic_DNA"/>
</dbReference>
<dbReference type="Pfam" id="PF13041">
    <property type="entry name" value="PPR_2"/>
    <property type="match status" value="2"/>
</dbReference>
<keyword evidence="4" id="KW-0732">Signal</keyword>
<evidence type="ECO:0000256" key="4">
    <source>
        <dbReference type="SAM" id="SignalP"/>
    </source>
</evidence>
<dbReference type="InterPro" id="IPR006501">
    <property type="entry name" value="Pectinesterase_inhib_dom"/>
</dbReference>
<dbReference type="Pfam" id="PF04043">
    <property type="entry name" value="PMEI"/>
    <property type="match status" value="1"/>
</dbReference>
<sequence>MASNNNNKLMAIMLVLLVGFLSVNVSEAASELVKRVCEQSNDNGYCLAAFGSDPRSDSLGLHGLGILSIQMNIIAAQDALDKFPDLRKNVTDEVGQRRLAVCQSDFETALKKFNEAFSVADKKAYSEAKNLVSDGGNSVFDCRTAYKWGDPVADPPVSADIQKITNNIITMIHQPLPLKYASKLSFLSKNATSLISRLHFSSDISPKNDDVDTIFRIITSSTSCKHLKQSLKSCGVNISNDLVDKILKRVRFSHGRGRRFGIIWDVLADTKRKDQSLISPRTILVVLARVAKVCSVRQTVESFKKFKKLVPDFDITCFNALLRTLCQEKSMTDARNVYHSLKYDFRPNLQTFNILLSGWKSVDEAEGFLEEMREMGVKPDIVSYNCLIDVYCKDRQVEKAYKIVEKMRDEDISPDVISYTSIIGGLGLVGQPDKARDVLKEMKEYGCYPDAAAYNAAIRNYCIAKRLRDASGLMDEMVEKGLSPNATTYNLFFRVFYWSNDLRSAWNLYCRMMGTGCLPNTQSCMFLVKLCKRQEKVEMVLQLWNDMVEKGFGSYILVSDVLFDLLCDMGKLVEAEKSFLEMIEKGHKPSQVSFRRIKVLMELANKQEALQNLSNKMALFGPSMIPKREEYLAEMSASDSFSC</sequence>
<accession>A0AAP0MH99</accession>
<dbReference type="PROSITE" id="PS51375">
    <property type="entry name" value="PPR"/>
    <property type="match status" value="4"/>
</dbReference>
<evidence type="ECO:0000313" key="7">
    <source>
        <dbReference type="Proteomes" id="UP001428341"/>
    </source>
</evidence>
<dbReference type="CDD" id="cd15797">
    <property type="entry name" value="PMEI"/>
    <property type="match status" value="1"/>
</dbReference>
<dbReference type="PANTHER" id="PTHR47933">
    <property type="entry name" value="PENTATRICOPEPTIDE REPEAT-CONTAINING PROTEIN 1, MITOCHONDRIAL"/>
    <property type="match status" value="1"/>
</dbReference>
<feature type="repeat" description="PPR" evidence="3">
    <location>
        <begin position="380"/>
        <end position="414"/>
    </location>
</feature>
<dbReference type="InterPro" id="IPR011990">
    <property type="entry name" value="TPR-like_helical_dom_sf"/>
</dbReference>
<dbReference type="InterPro" id="IPR034086">
    <property type="entry name" value="PMEI_plant"/>
</dbReference>
<dbReference type="AlphaFoldDB" id="A0AAP0MH99"/>
<comment type="caution">
    <text evidence="6">The sequence shown here is derived from an EMBL/GenBank/DDBJ whole genome shotgun (WGS) entry which is preliminary data.</text>
</comment>
<dbReference type="Gene3D" id="1.20.140.40">
    <property type="entry name" value="Invertase/pectin methylesterase inhibitor family protein"/>
    <property type="match status" value="1"/>
</dbReference>
<evidence type="ECO:0000259" key="5">
    <source>
        <dbReference type="SMART" id="SM00856"/>
    </source>
</evidence>
<protein>
    <recommendedName>
        <fullName evidence="5">Pectinesterase inhibitor domain-containing protein</fullName>
    </recommendedName>
</protein>
<evidence type="ECO:0000256" key="3">
    <source>
        <dbReference type="PROSITE-ProRule" id="PRU00708"/>
    </source>
</evidence>
<dbReference type="InterPro" id="IPR035513">
    <property type="entry name" value="Invertase/methylesterase_inhib"/>
</dbReference>
<evidence type="ECO:0000256" key="2">
    <source>
        <dbReference type="ARBA" id="ARBA00022737"/>
    </source>
</evidence>
<dbReference type="NCBIfam" id="TIGR01614">
    <property type="entry name" value="PME_inhib"/>
    <property type="match status" value="1"/>
</dbReference>
<proteinExistence type="inferred from homology"/>
<dbReference type="Gene3D" id="1.25.40.10">
    <property type="entry name" value="Tetratricopeptide repeat domain"/>
    <property type="match status" value="3"/>
</dbReference>
<feature type="signal peptide" evidence="4">
    <location>
        <begin position="1"/>
        <end position="28"/>
    </location>
</feature>
<evidence type="ECO:0000256" key="1">
    <source>
        <dbReference type="ARBA" id="ARBA00007626"/>
    </source>
</evidence>
<reference evidence="6 7" key="1">
    <citation type="submission" date="2024-05" db="EMBL/GenBank/DDBJ databases">
        <title>Haplotype-resolved chromosome-level genome assembly of Huyou (Citrus changshanensis).</title>
        <authorList>
            <person name="Miao C."/>
            <person name="Chen W."/>
            <person name="Wu Y."/>
            <person name="Wang L."/>
            <person name="Zhao S."/>
            <person name="Grierson D."/>
            <person name="Xu C."/>
            <person name="Chen K."/>
        </authorList>
    </citation>
    <scope>NUCLEOTIDE SEQUENCE [LARGE SCALE GENOMIC DNA]</scope>
    <source>
        <strain evidence="6">01-14</strain>
        <tissue evidence="6">Leaf</tissue>
    </source>
</reference>
<dbReference type="GO" id="GO:0003729">
    <property type="term" value="F:mRNA binding"/>
    <property type="evidence" value="ECO:0007669"/>
    <property type="project" value="TreeGrafter"/>
</dbReference>
<dbReference type="GO" id="GO:0046910">
    <property type="term" value="F:pectinesterase inhibitor activity"/>
    <property type="evidence" value="ECO:0007669"/>
    <property type="project" value="InterPro"/>
</dbReference>
<name>A0AAP0MH99_9ROSI</name>
<dbReference type="InterPro" id="IPR002885">
    <property type="entry name" value="PPR_rpt"/>
</dbReference>
<organism evidence="6 7">
    <name type="scientific">Citrus x changshan-huyou</name>
    <dbReference type="NCBI Taxonomy" id="2935761"/>
    <lineage>
        <taxon>Eukaryota</taxon>
        <taxon>Viridiplantae</taxon>
        <taxon>Streptophyta</taxon>
        <taxon>Embryophyta</taxon>
        <taxon>Tracheophyta</taxon>
        <taxon>Spermatophyta</taxon>
        <taxon>Magnoliopsida</taxon>
        <taxon>eudicotyledons</taxon>
        <taxon>Gunneridae</taxon>
        <taxon>Pentapetalae</taxon>
        <taxon>rosids</taxon>
        <taxon>malvids</taxon>
        <taxon>Sapindales</taxon>
        <taxon>Rutaceae</taxon>
        <taxon>Aurantioideae</taxon>
        <taxon>Citrus</taxon>
    </lineage>
</organism>
<dbReference type="NCBIfam" id="TIGR00756">
    <property type="entry name" value="PPR"/>
    <property type="match status" value="4"/>
</dbReference>
<feature type="repeat" description="PPR" evidence="3">
    <location>
        <begin position="415"/>
        <end position="449"/>
    </location>
</feature>